<feature type="region of interest" description="Disordered" evidence="8">
    <location>
        <begin position="291"/>
        <end position="310"/>
    </location>
</feature>
<feature type="region of interest" description="Disordered" evidence="8">
    <location>
        <begin position="186"/>
        <end position="207"/>
    </location>
</feature>
<keyword evidence="6" id="KW-1133">Transmembrane helix</keyword>
<comment type="caution">
    <text evidence="10">The sequence shown here is derived from an EMBL/GenBank/DDBJ whole genome shotgun (WGS) entry which is preliminary data.</text>
</comment>
<dbReference type="Pfam" id="PF02434">
    <property type="entry name" value="Fringe"/>
    <property type="match status" value="1"/>
</dbReference>
<organism evidence="10 11">
    <name type="scientific">Melipona bicolor</name>
    <dbReference type="NCBI Taxonomy" id="60889"/>
    <lineage>
        <taxon>Eukaryota</taxon>
        <taxon>Metazoa</taxon>
        <taxon>Ecdysozoa</taxon>
        <taxon>Arthropoda</taxon>
        <taxon>Hexapoda</taxon>
        <taxon>Insecta</taxon>
        <taxon>Pterygota</taxon>
        <taxon>Neoptera</taxon>
        <taxon>Endopterygota</taxon>
        <taxon>Hymenoptera</taxon>
        <taxon>Apocrita</taxon>
        <taxon>Aculeata</taxon>
        <taxon>Apoidea</taxon>
        <taxon>Anthophila</taxon>
        <taxon>Apidae</taxon>
        <taxon>Melipona</taxon>
    </lineage>
</organism>
<evidence type="ECO:0000256" key="3">
    <source>
        <dbReference type="ARBA" id="ARBA00022679"/>
    </source>
</evidence>
<reference evidence="10" key="1">
    <citation type="submission" date="2021-10" db="EMBL/GenBank/DDBJ databases">
        <title>Melipona bicolor Genome sequencing and assembly.</title>
        <authorList>
            <person name="Araujo N.S."/>
            <person name="Arias M.C."/>
        </authorList>
    </citation>
    <scope>NUCLEOTIDE SEQUENCE</scope>
    <source>
        <strain evidence="10">USP_2M_L1-L4_2017</strain>
        <tissue evidence="10">Whole body</tissue>
    </source>
</reference>
<keyword evidence="7" id="KW-0472">Membrane</keyword>
<dbReference type="InterPro" id="IPR003378">
    <property type="entry name" value="Fringe-like_glycosylTrfase"/>
</dbReference>
<feature type="domain" description="Fringe-like glycosyltransferase" evidence="9">
    <location>
        <begin position="1"/>
        <end position="45"/>
    </location>
</feature>
<evidence type="ECO:0000313" key="11">
    <source>
        <dbReference type="Proteomes" id="UP001177670"/>
    </source>
</evidence>
<evidence type="ECO:0000256" key="1">
    <source>
        <dbReference type="ARBA" id="ARBA00004606"/>
    </source>
</evidence>
<proteinExistence type="predicted"/>
<dbReference type="Proteomes" id="UP001177670">
    <property type="component" value="Unassembled WGS sequence"/>
</dbReference>
<comment type="subcellular location">
    <subcellularLocation>
        <location evidence="1">Membrane</location>
        <topology evidence="1">Single-pass type II membrane protein</topology>
    </subcellularLocation>
</comment>
<evidence type="ECO:0000256" key="2">
    <source>
        <dbReference type="ARBA" id="ARBA00022676"/>
    </source>
</evidence>
<evidence type="ECO:0000313" key="10">
    <source>
        <dbReference type="EMBL" id="KAK1124813.1"/>
    </source>
</evidence>
<keyword evidence="5" id="KW-0735">Signal-anchor</keyword>
<evidence type="ECO:0000256" key="4">
    <source>
        <dbReference type="ARBA" id="ARBA00022692"/>
    </source>
</evidence>
<evidence type="ECO:0000256" key="6">
    <source>
        <dbReference type="ARBA" id="ARBA00022989"/>
    </source>
</evidence>
<dbReference type="GO" id="GO:0016757">
    <property type="term" value="F:glycosyltransferase activity"/>
    <property type="evidence" value="ECO:0007669"/>
    <property type="project" value="UniProtKB-KW"/>
</dbReference>
<evidence type="ECO:0000256" key="5">
    <source>
        <dbReference type="ARBA" id="ARBA00022968"/>
    </source>
</evidence>
<evidence type="ECO:0000256" key="7">
    <source>
        <dbReference type="ARBA" id="ARBA00023136"/>
    </source>
</evidence>
<keyword evidence="3" id="KW-0808">Transferase</keyword>
<dbReference type="AlphaFoldDB" id="A0AA40KLS5"/>
<feature type="non-terminal residue" evidence="10">
    <location>
        <position position="310"/>
    </location>
</feature>
<dbReference type="GO" id="GO:0016020">
    <property type="term" value="C:membrane"/>
    <property type="evidence" value="ECO:0007669"/>
    <property type="project" value="UniProtKB-SubCell"/>
</dbReference>
<keyword evidence="11" id="KW-1185">Reference proteome</keyword>
<accession>A0AA40KLS5</accession>
<keyword evidence="4" id="KW-0812">Transmembrane</keyword>
<name>A0AA40KLS5_9HYME</name>
<evidence type="ECO:0000256" key="8">
    <source>
        <dbReference type="SAM" id="MobiDB-lite"/>
    </source>
</evidence>
<protein>
    <recommendedName>
        <fullName evidence="9">Fringe-like glycosyltransferase domain-containing protein</fullName>
    </recommendedName>
</protein>
<sequence>WFCHFDDDNYVNVPRLLKLLDNYNPREDWYLGRPSIPAPLEIIRQGPEPFKRPSGKRDSLHGKIAGRERYLARGRKPFRGIKEDRREWGNCEEKYHPTRTRAGKLENKEFCRGIIGSVFVRLRKQRVEKAGRRNSAANFLAGVGKEASYVATLRSYRIYASRRKLVRQYFSVCELKLNPRLLPPLGAGGGQENDAWPGGPERKKKKEKEKIPRCIYYPLRQINSGFDPSVAATITLRDIAFLPGDVLEKEKRPRFVVRGTRKLGLIHISREQPIHRLIGLRNESDLADRISDDGWQNGNEIETGSPEMRR</sequence>
<gene>
    <name evidence="10" type="ORF">K0M31_006173</name>
</gene>
<evidence type="ECO:0000259" key="9">
    <source>
        <dbReference type="Pfam" id="PF02434"/>
    </source>
</evidence>
<dbReference type="EMBL" id="JAHYIQ010000017">
    <property type="protein sequence ID" value="KAK1124813.1"/>
    <property type="molecule type" value="Genomic_DNA"/>
</dbReference>
<keyword evidence="2" id="KW-0328">Glycosyltransferase</keyword>
<dbReference type="Gene3D" id="3.90.550.50">
    <property type="match status" value="1"/>
</dbReference>